<feature type="domain" description="YhcG PDDEXK nuclease" evidence="1">
    <location>
        <begin position="222"/>
        <end position="305"/>
    </location>
</feature>
<protein>
    <submittedName>
        <fullName evidence="3">PDDEXK nuclease domain-containing protein</fullName>
    </submittedName>
</protein>
<sequence length="320" mass="37706">MPKLDELVSLIAETQKYFQQQAQRQVNTALTLRNWLFGFYIAEYELNGEDRAIYGQKIIKELAIRLKHFKGMSESNLYLFHQFYLTYPEIFLTRSAKMYVADFMDKAIFQTLSGKSGNTGKASSKDIAESNSTILQTQSGKSLIDADKLINQLSFSHFIELIKADSPVKRSFYELEALKNNWSVRELQRAMNSMLYERTGLSKNKRAVLNKHLNKEELLPEDVFRNPYMLEFLGLKEETEYSESDLEQAIINHLQTFLLEMGRGFCFEARQKRITFDNTHYRTDLIFYHHILKMQCVNRLKVRRVYSCRRWTNEYVSKLL</sequence>
<dbReference type="InterPro" id="IPR053148">
    <property type="entry name" value="PD-DEXK-like_domain"/>
</dbReference>
<reference evidence="4" key="1">
    <citation type="journal article" date="2019" name="Int. J. Syst. Evol. Microbiol.">
        <title>The Global Catalogue of Microorganisms (GCM) 10K type strain sequencing project: providing services to taxonomists for standard genome sequencing and annotation.</title>
        <authorList>
            <consortium name="The Broad Institute Genomics Platform"/>
            <consortium name="The Broad Institute Genome Sequencing Center for Infectious Disease"/>
            <person name="Wu L."/>
            <person name="Ma J."/>
        </authorList>
    </citation>
    <scope>NUCLEOTIDE SEQUENCE [LARGE SCALE GENOMIC DNA]</scope>
    <source>
        <strain evidence="4">KCTC 42217</strain>
    </source>
</reference>
<dbReference type="Pfam" id="PF17761">
    <property type="entry name" value="DUF1016_N"/>
    <property type="match status" value="2"/>
</dbReference>
<gene>
    <name evidence="3" type="ORF">ACFSJU_06375</name>
</gene>
<evidence type="ECO:0000259" key="2">
    <source>
        <dbReference type="Pfam" id="PF17761"/>
    </source>
</evidence>
<evidence type="ECO:0000313" key="3">
    <source>
        <dbReference type="EMBL" id="MFD2162011.1"/>
    </source>
</evidence>
<accession>A0ABW4ZIZ8</accession>
<dbReference type="PANTHER" id="PTHR30547">
    <property type="entry name" value="UNCHARACTERIZED PROTEIN YHCG-RELATED"/>
    <property type="match status" value="1"/>
</dbReference>
<dbReference type="EMBL" id="JBHUHZ010000001">
    <property type="protein sequence ID" value="MFD2162011.1"/>
    <property type="molecule type" value="Genomic_DNA"/>
</dbReference>
<proteinExistence type="predicted"/>
<dbReference type="Proteomes" id="UP001597387">
    <property type="component" value="Unassembled WGS sequence"/>
</dbReference>
<dbReference type="Pfam" id="PF06250">
    <property type="entry name" value="YhcG_C"/>
    <property type="match status" value="1"/>
</dbReference>
<evidence type="ECO:0000313" key="4">
    <source>
        <dbReference type="Proteomes" id="UP001597387"/>
    </source>
</evidence>
<dbReference type="PANTHER" id="PTHR30547:SF5">
    <property type="entry name" value="NUCLEASE YHCG-RELATED"/>
    <property type="match status" value="1"/>
</dbReference>
<comment type="caution">
    <text evidence="3">The sequence shown here is derived from an EMBL/GenBank/DDBJ whole genome shotgun (WGS) entry which is preliminary data.</text>
</comment>
<organism evidence="3 4">
    <name type="scientific">Paradesertivirga mongoliensis</name>
    <dbReference type="NCBI Taxonomy" id="2100740"/>
    <lineage>
        <taxon>Bacteria</taxon>
        <taxon>Pseudomonadati</taxon>
        <taxon>Bacteroidota</taxon>
        <taxon>Sphingobacteriia</taxon>
        <taxon>Sphingobacteriales</taxon>
        <taxon>Sphingobacteriaceae</taxon>
        <taxon>Paradesertivirga</taxon>
    </lineage>
</organism>
<keyword evidence="4" id="KW-1185">Reference proteome</keyword>
<feature type="domain" description="YhcG N-terminal" evidence="2">
    <location>
        <begin position="147"/>
        <end position="198"/>
    </location>
</feature>
<name>A0ABW4ZIZ8_9SPHI</name>
<dbReference type="InterPro" id="IPR041527">
    <property type="entry name" value="YhcG_N"/>
</dbReference>
<dbReference type="RefSeq" id="WP_255898113.1">
    <property type="nucleotide sequence ID" value="NZ_JAFMZO010000001.1"/>
</dbReference>
<evidence type="ECO:0000259" key="1">
    <source>
        <dbReference type="Pfam" id="PF06250"/>
    </source>
</evidence>
<dbReference type="InterPro" id="IPR009362">
    <property type="entry name" value="YhcG_C"/>
</dbReference>
<feature type="domain" description="YhcG N-terminal" evidence="2">
    <location>
        <begin position="17"/>
        <end position="89"/>
    </location>
</feature>